<proteinExistence type="predicted"/>
<name>A0A423M8C4_PSEFL</name>
<evidence type="ECO:0000313" key="2">
    <source>
        <dbReference type="Proteomes" id="UP000285378"/>
    </source>
</evidence>
<evidence type="ECO:0000313" key="1">
    <source>
        <dbReference type="EMBL" id="RON78407.1"/>
    </source>
</evidence>
<reference evidence="1 2" key="1">
    <citation type="submission" date="2016-10" db="EMBL/GenBank/DDBJ databases">
        <title>Comparative genome analysis of multiple Pseudomonas spp. focuses on biocontrol and plant growth promoting traits.</title>
        <authorList>
            <person name="Tao X.-Y."/>
            <person name="Taylor C.G."/>
        </authorList>
    </citation>
    <scope>NUCLEOTIDE SEQUENCE [LARGE SCALE GENOMIC DNA]</scope>
    <source>
        <strain evidence="1 2">28B5</strain>
    </source>
</reference>
<dbReference type="EMBL" id="MOBX01000015">
    <property type="protein sequence ID" value="RON78407.1"/>
    <property type="molecule type" value="Genomic_DNA"/>
</dbReference>
<sequence length="698" mass="75431">MQVFIDLTQSKVGEAAVTGDGWTVAVSVGPGPVSLVGRQITDNIPSDRGIPRAFKIRPSEVSAVSYSVLPDGQVEISGKGYTGATVVVTAPDSVTPPLPVVVSAGEWTTTATGWPYGTYKLQIVQKVSDNANGWIESQPFPLEVEKKLPNVRELKYTRDYQPTFSGLGNKGATVWLWKIDADEAVAPHVPLTADGSWLSQASEVWGPTLNRRVRIKQAGFSQETDWVFLDVTIPPQAPGLSDPDENGLSPVFSGTCWPGAQVTLTFSDSDQSYHATVTDGIWTFQRPTDFTAGVEHTVRVIQTAASQPSAPTERFFSVYPTMIQPVITEPGNKDDVDHAFTLKGHGAMKGAMLQVFDRVHDIPLSDSLLQTMDGDWAIDIRDLTLRSYGIGIRQTSHNRVIESERLDVNVVVLPPRITCPVEDGTLPRVALLQGEGRAGAKVDIMKGSEPWLMDIPVGLDGLWSHKVELPVGSTTLRARQTFVENDKPFPSEYADELHFSVVPAAPFIETPVAGEHIGRQVVVSGFGVPGDTVSVTLDSECASASVLEDRTWSVRLTLTQTGGEHVLQATAALGEFESDAAPRLVLLGTYEPGIETPASGHRVSNPLLCAGTGRPGVVQGVSWYNPEETVLQGVAVSGGRWSGQAAQALREGGQWLRFMQTLEGGEEGQLSAWVDSQRFEVEPDALSKTQSKKSDERF</sequence>
<organism evidence="1 2">
    <name type="scientific">Pseudomonas fluorescens</name>
    <dbReference type="NCBI Taxonomy" id="294"/>
    <lineage>
        <taxon>Bacteria</taxon>
        <taxon>Pseudomonadati</taxon>
        <taxon>Pseudomonadota</taxon>
        <taxon>Gammaproteobacteria</taxon>
        <taxon>Pseudomonadales</taxon>
        <taxon>Pseudomonadaceae</taxon>
        <taxon>Pseudomonas</taxon>
    </lineage>
</organism>
<accession>A0A423M8C4</accession>
<gene>
    <name evidence="1" type="ORF">BK670_23570</name>
</gene>
<protein>
    <submittedName>
        <fullName evidence="1">Uncharacterized protein</fullName>
    </submittedName>
</protein>
<comment type="caution">
    <text evidence="1">The sequence shown here is derived from an EMBL/GenBank/DDBJ whole genome shotgun (WGS) entry which is preliminary data.</text>
</comment>
<dbReference type="InterPro" id="IPR013783">
    <property type="entry name" value="Ig-like_fold"/>
</dbReference>
<dbReference type="Proteomes" id="UP000285378">
    <property type="component" value="Unassembled WGS sequence"/>
</dbReference>
<dbReference type="Gene3D" id="2.60.40.10">
    <property type="entry name" value="Immunoglobulins"/>
    <property type="match status" value="2"/>
</dbReference>
<dbReference type="AlphaFoldDB" id="A0A423M8C4"/>